<comment type="caution">
    <text evidence="2">The sequence shown here is derived from an EMBL/GenBank/DDBJ whole genome shotgun (WGS) entry which is preliminary data.</text>
</comment>
<dbReference type="Proteomes" id="UP001596989">
    <property type="component" value="Unassembled WGS sequence"/>
</dbReference>
<evidence type="ECO:0000313" key="2">
    <source>
        <dbReference type="EMBL" id="MFD0958425.1"/>
    </source>
</evidence>
<feature type="transmembrane region" description="Helical" evidence="1">
    <location>
        <begin position="7"/>
        <end position="27"/>
    </location>
</feature>
<dbReference type="InterPro" id="IPR007354">
    <property type="entry name" value="CruF-like"/>
</dbReference>
<proteinExistence type="predicted"/>
<keyword evidence="1" id="KW-0472">Membrane</keyword>
<evidence type="ECO:0000313" key="3">
    <source>
        <dbReference type="Proteomes" id="UP001596989"/>
    </source>
</evidence>
<gene>
    <name evidence="2" type="ORF">ACFQ2I_03405</name>
</gene>
<evidence type="ECO:0000256" key="1">
    <source>
        <dbReference type="SAM" id="Phobius"/>
    </source>
</evidence>
<protein>
    <submittedName>
        <fullName evidence="2">Carotenoid biosynthesis protein</fullName>
    </submittedName>
</protein>
<name>A0ABW3HLR8_9BACL</name>
<feature type="transmembrane region" description="Helical" evidence="1">
    <location>
        <begin position="88"/>
        <end position="113"/>
    </location>
</feature>
<keyword evidence="1" id="KW-1133">Transmembrane helix</keyword>
<organism evidence="2 3">
    <name type="scientific">Paenibacillus chungangensis</name>
    <dbReference type="NCBI Taxonomy" id="696535"/>
    <lineage>
        <taxon>Bacteria</taxon>
        <taxon>Bacillati</taxon>
        <taxon>Bacillota</taxon>
        <taxon>Bacilli</taxon>
        <taxon>Bacillales</taxon>
        <taxon>Paenibacillaceae</taxon>
        <taxon>Paenibacillus</taxon>
    </lineage>
</organism>
<feature type="transmembrane region" description="Helical" evidence="1">
    <location>
        <begin position="200"/>
        <end position="226"/>
    </location>
</feature>
<feature type="transmembrane region" description="Helical" evidence="1">
    <location>
        <begin position="61"/>
        <end position="82"/>
    </location>
</feature>
<keyword evidence="1" id="KW-0812">Transmembrane</keyword>
<feature type="transmembrane region" description="Helical" evidence="1">
    <location>
        <begin position="125"/>
        <end position="145"/>
    </location>
</feature>
<sequence length="248" mass="27504">MTIRGLFWFWYATGLVLMLTVGVPGWLSFSNGLFLLFYAVYALDIERGIGERRAVRLGRAAIIGLVTFLIEYIGVTTGWPFGEYAYTSVLGFGIGGVPLAIACAWVGVMLNIILLFRHVSRWRRALLVGCWTIVFDLVLDPVAYARGFWLWDHDGGFYGVPLANFISWVIIAGMCSLAFPVGTSSLLVRRRAARLLQAMLMMFGLLGMKEGLVIPLVIAIIGAIVAEGMLRYDDSESKRTVQPLVRDL</sequence>
<accession>A0ABW3HLR8</accession>
<feature type="transmembrane region" description="Helical" evidence="1">
    <location>
        <begin position="33"/>
        <end position="49"/>
    </location>
</feature>
<dbReference type="PANTHER" id="PTHR39419:SF1">
    <property type="entry name" value="SLL0814 PROTEIN"/>
    <property type="match status" value="1"/>
</dbReference>
<dbReference type="Pfam" id="PF04240">
    <property type="entry name" value="Caroten_synth"/>
    <property type="match status" value="1"/>
</dbReference>
<reference evidence="3" key="1">
    <citation type="journal article" date="2019" name="Int. J. Syst. Evol. Microbiol.">
        <title>The Global Catalogue of Microorganisms (GCM) 10K type strain sequencing project: providing services to taxonomists for standard genome sequencing and annotation.</title>
        <authorList>
            <consortium name="The Broad Institute Genomics Platform"/>
            <consortium name="The Broad Institute Genome Sequencing Center for Infectious Disease"/>
            <person name="Wu L."/>
            <person name="Ma J."/>
        </authorList>
    </citation>
    <scope>NUCLEOTIDE SEQUENCE [LARGE SCALE GENOMIC DNA]</scope>
    <source>
        <strain evidence="3">CCUG 59129</strain>
    </source>
</reference>
<dbReference type="PANTHER" id="PTHR39419">
    <property type="entry name" value="SLL0814 PROTEIN"/>
    <property type="match status" value="1"/>
</dbReference>
<dbReference type="RefSeq" id="WP_377562191.1">
    <property type="nucleotide sequence ID" value="NZ_JBHTJZ010000005.1"/>
</dbReference>
<feature type="transmembrane region" description="Helical" evidence="1">
    <location>
        <begin position="165"/>
        <end position="188"/>
    </location>
</feature>
<dbReference type="EMBL" id="JBHTJZ010000005">
    <property type="protein sequence ID" value="MFD0958425.1"/>
    <property type="molecule type" value="Genomic_DNA"/>
</dbReference>
<keyword evidence="3" id="KW-1185">Reference proteome</keyword>